<feature type="transmembrane region" description="Helical" evidence="1">
    <location>
        <begin position="117"/>
        <end position="139"/>
    </location>
</feature>
<dbReference type="EMBL" id="BJCE01000021">
    <property type="protein sequence ID" value="GCL35905.1"/>
    <property type="molecule type" value="Genomic_DNA"/>
</dbReference>
<proteinExistence type="predicted"/>
<organism evidence="2 3">
    <name type="scientific">Sphaerospermopsis reniformis</name>
    <dbReference type="NCBI Taxonomy" id="531300"/>
    <lineage>
        <taxon>Bacteria</taxon>
        <taxon>Bacillati</taxon>
        <taxon>Cyanobacteriota</taxon>
        <taxon>Cyanophyceae</taxon>
        <taxon>Nostocales</taxon>
        <taxon>Aphanizomenonaceae</taxon>
        <taxon>Sphaerospermopsis</taxon>
    </lineage>
</organism>
<keyword evidence="1" id="KW-1133">Transmembrane helix</keyword>
<evidence type="ECO:0000313" key="2">
    <source>
        <dbReference type="EMBL" id="GCL35905.1"/>
    </source>
</evidence>
<sequence>MLIPFPAISFHLPFRKFHCYIRVNYYFHEVGKAVRDDLRGLEISHQELEKLTNLPVHNELFIITNYLNHWQKMLIAKIKGSEGATVIFIGCSTLVFSYLVFDVMIKIFASWITIPSWILLILFSVWSGGLSQTILYFLWRSKSKLLKKNMTNSLQNLLNDVERYNAVIKAIYINDQIEEAGNPEVGITHRERVIQALNFTKLDLVRALKTERILRENKNFILSNADLFASNLAALTAIQVTEQATEHGRLLNEALQIALDVQYEMRRLQEQG</sequence>
<feature type="transmembrane region" description="Helical" evidence="1">
    <location>
        <begin position="83"/>
        <end position="105"/>
    </location>
</feature>
<evidence type="ECO:0000313" key="3">
    <source>
        <dbReference type="Proteomes" id="UP000300142"/>
    </source>
</evidence>
<keyword evidence="1" id="KW-0472">Membrane</keyword>
<dbReference type="AlphaFoldDB" id="A0A479ZTQ9"/>
<comment type="caution">
    <text evidence="2">The sequence shown here is derived from an EMBL/GenBank/DDBJ whole genome shotgun (WGS) entry which is preliminary data.</text>
</comment>
<keyword evidence="1" id="KW-0812">Transmembrane</keyword>
<dbReference type="Proteomes" id="UP000300142">
    <property type="component" value="Unassembled WGS sequence"/>
</dbReference>
<reference evidence="3" key="1">
    <citation type="submission" date="2019-02" db="EMBL/GenBank/DDBJ databases">
        <title>Draft genome sequence of Sphaerospermopsis reniformis NIES-1949.</title>
        <authorList>
            <person name="Yamaguchi H."/>
            <person name="Suzuki S."/>
            <person name="Kawachi M."/>
        </authorList>
    </citation>
    <scope>NUCLEOTIDE SEQUENCE [LARGE SCALE GENOMIC DNA]</scope>
    <source>
        <strain evidence="3">NIES-1949</strain>
    </source>
</reference>
<protein>
    <submittedName>
        <fullName evidence="2">Uncharacterized protein</fullName>
    </submittedName>
</protein>
<evidence type="ECO:0000256" key="1">
    <source>
        <dbReference type="SAM" id="Phobius"/>
    </source>
</evidence>
<gene>
    <name evidence="2" type="ORF">SR1949_10050</name>
</gene>
<keyword evidence="3" id="KW-1185">Reference proteome</keyword>
<accession>A0A479ZTQ9</accession>
<name>A0A479ZTQ9_9CYAN</name>